<dbReference type="Gene3D" id="3.30.700.20">
    <property type="entry name" value="Hypothetical protein ph0010, domain 1"/>
    <property type="match status" value="1"/>
</dbReference>
<dbReference type="InterPro" id="IPR036071">
    <property type="entry name" value="AMMECR1_dom_sf"/>
</dbReference>
<dbReference type="SUPFAM" id="SSF143447">
    <property type="entry name" value="AMMECR1-like"/>
    <property type="match status" value="1"/>
</dbReference>
<reference evidence="2" key="1">
    <citation type="submission" date="2021-01" db="EMBL/GenBank/DDBJ databases">
        <title>Whole genome shotgun sequence of Virgisporangium aliadipatigenens NBRC 105644.</title>
        <authorList>
            <person name="Komaki H."/>
            <person name="Tamura T."/>
        </authorList>
    </citation>
    <scope>NUCLEOTIDE SEQUENCE</scope>
    <source>
        <strain evidence="2">NBRC 105644</strain>
    </source>
</reference>
<sequence>MQPALQDDDGRALAELAAEAVAARLEGRPDPERPDSGPLAAPGATFVTLESHGRLRGCVGTIEPARPLYLDVIRNAHRAMRDPRMPPVTAEERPDLEVKVSVLTQEGGLPADTREHLVAALRPGVDGVLITDGERRATFLPAVWKKLNTPDRFVTALLAKGGWPAQSWPHGLVASRYTAREFSTTMPRPA</sequence>
<dbReference type="Proteomes" id="UP000619260">
    <property type="component" value="Unassembled WGS sequence"/>
</dbReference>
<dbReference type="PROSITE" id="PS51112">
    <property type="entry name" value="AMMECR1"/>
    <property type="match status" value="1"/>
</dbReference>
<dbReference type="NCBIfam" id="TIGR04335">
    <property type="entry name" value="AmmeMemoSam_A"/>
    <property type="match status" value="1"/>
</dbReference>
<dbReference type="RefSeq" id="WP_203902006.1">
    <property type="nucleotide sequence ID" value="NZ_BOPF01000021.1"/>
</dbReference>
<dbReference type="Pfam" id="PF01871">
    <property type="entry name" value="AMMECR1"/>
    <property type="match status" value="1"/>
</dbReference>
<dbReference type="InterPro" id="IPR027623">
    <property type="entry name" value="AmmeMemoSam_A"/>
</dbReference>
<dbReference type="InterPro" id="IPR002733">
    <property type="entry name" value="AMMECR1_domain"/>
</dbReference>
<evidence type="ECO:0000313" key="2">
    <source>
        <dbReference type="EMBL" id="GIJ48525.1"/>
    </source>
</evidence>
<protein>
    <recommendedName>
        <fullName evidence="1">AMMECR1 domain-containing protein</fullName>
    </recommendedName>
</protein>
<name>A0A8J3YRA1_9ACTN</name>
<dbReference type="EMBL" id="BOPF01000021">
    <property type="protein sequence ID" value="GIJ48525.1"/>
    <property type="molecule type" value="Genomic_DNA"/>
</dbReference>
<dbReference type="PANTHER" id="PTHR13016:SF0">
    <property type="entry name" value="AMME SYNDROME CANDIDATE GENE 1 PROTEIN"/>
    <property type="match status" value="1"/>
</dbReference>
<gene>
    <name evidence="2" type="ORF">Val02_54110</name>
</gene>
<feature type="domain" description="AMMECR1" evidence="1">
    <location>
        <begin position="8"/>
        <end position="190"/>
    </location>
</feature>
<dbReference type="PANTHER" id="PTHR13016">
    <property type="entry name" value="AMMECR1 HOMOLOG"/>
    <property type="match status" value="1"/>
</dbReference>
<dbReference type="InterPro" id="IPR023473">
    <property type="entry name" value="AMMECR1"/>
</dbReference>
<dbReference type="AlphaFoldDB" id="A0A8J3YRA1"/>
<dbReference type="InterPro" id="IPR027485">
    <property type="entry name" value="AMMECR1_N"/>
</dbReference>
<comment type="caution">
    <text evidence="2">The sequence shown here is derived from an EMBL/GenBank/DDBJ whole genome shotgun (WGS) entry which is preliminary data.</text>
</comment>
<evidence type="ECO:0000259" key="1">
    <source>
        <dbReference type="PROSITE" id="PS51112"/>
    </source>
</evidence>
<accession>A0A8J3YRA1</accession>
<proteinExistence type="predicted"/>
<organism evidence="2 3">
    <name type="scientific">Virgisporangium aliadipatigenens</name>
    <dbReference type="NCBI Taxonomy" id="741659"/>
    <lineage>
        <taxon>Bacteria</taxon>
        <taxon>Bacillati</taxon>
        <taxon>Actinomycetota</taxon>
        <taxon>Actinomycetes</taxon>
        <taxon>Micromonosporales</taxon>
        <taxon>Micromonosporaceae</taxon>
        <taxon>Virgisporangium</taxon>
    </lineage>
</organism>
<evidence type="ECO:0000313" key="3">
    <source>
        <dbReference type="Proteomes" id="UP000619260"/>
    </source>
</evidence>
<keyword evidence="3" id="KW-1185">Reference proteome</keyword>
<dbReference type="Gene3D" id="3.30.1490.150">
    <property type="entry name" value="Hypothetical protein ph0010, domain 2"/>
    <property type="match status" value="1"/>
</dbReference>